<sequence>MVDMCLMASSTCPPGLFHQEQGFCRGYKEFRPSIPSHGSRQEIIRSGYRHLSPPQLEGPSKPMTRFSEFNQFIKLDSAIRRPAFFDIQDTRPSSVLLSFGIAEQCTRHEKILQFLMSGSSELEKNVLDFSTLSDLMWPQTLAIDMCPQLPSPSDDGFSVYEVEGDATQPSLIYPRREFYDFIGDLACSSKIAVHPDGRFMFTSTRVEMKDLLLIFAEFYLSKNSTKWRKQSVLVPPFTRLEESEARANTYGSSLKLETATVAPLKSPEKIKLKPSPRKKHNRKAGRERDLYRKNYFHACESLLSLVLDKKRGKMTILSLKKCGPELPQLLTQFSAGIAGTGLAVLFSVFYKVACGRVPFCASRLLNTGFGFGLFWLSWAVNRLRDTIVHICKNSSKLGLKDEEMLRKVDRDVNGIYFRAATVMAVAVLRLA</sequence>
<dbReference type="AlphaFoldDB" id="A0A835DFL7"/>
<reference evidence="1 2" key="1">
    <citation type="submission" date="2020-04" db="EMBL/GenBank/DDBJ databases">
        <title>Plant Genome Project.</title>
        <authorList>
            <person name="Zhang R.-G."/>
        </authorList>
    </citation>
    <scope>NUCLEOTIDE SEQUENCE [LARGE SCALE GENOMIC DNA]</scope>
    <source>
        <strain evidence="1">YNK0</strain>
        <tissue evidence="1">Leaf</tissue>
    </source>
</reference>
<dbReference type="PANTHER" id="PTHR35095:SF1">
    <property type="entry name" value="OS05G0143300 PROTEIN"/>
    <property type="match status" value="1"/>
</dbReference>
<dbReference type="Proteomes" id="UP000655225">
    <property type="component" value="Unassembled WGS sequence"/>
</dbReference>
<accession>A0A835DFL7</accession>
<protein>
    <submittedName>
        <fullName evidence="1">Uncharacterized protein</fullName>
    </submittedName>
</protein>
<evidence type="ECO:0000313" key="1">
    <source>
        <dbReference type="EMBL" id="KAF8401623.1"/>
    </source>
</evidence>
<dbReference type="OMA" id="EFDSTMM"/>
<gene>
    <name evidence="1" type="ORF">HHK36_012569</name>
</gene>
<dbReference type="PANTHER" id="PTHR35095">
    <property type="entry name" value="OS05G0143300 PROTEIN"/>
    <property type="match status" value="1"/>
</dbReference>
<comment type="caution">
    <text evidence="1">The sequence shown here is derived from an EMBL/GenBank/DDBJ whole genome shotgun (WGS) entry which is preliminary data.</text>
</comment>
<organism evidence="1 2">
    <name type="scientific">Tetracentron sinense</name>
    <name type="common">Spur-leaf</name>
    <dbReference type="NCBI Taxonomy" id="13715"/>
    <lineage>
        <taxon>Eukaryota</taxon>
        <taxon>Viridiplantae</taxon>
        <taxon>Streptophyta</taxon>
        <taxon>Embryophyta</taxon>
        <taxon>Tracheophyta</taxon>
        <taxon>Spermatophyta</taxon>
        <taxon>Magnoliopsida</taxon>
        <taxon>Trochodendrales</taxon>
        <taxon>Trochodendraceae</taxon>
        <taxon>Tetracentron</taxon>
    </lineage>
</organism>
<dbReference type="EMBL" id="JABCRI010000008">
    <property type="protein sequence ID" value="KAF8401623.1"/>
    <property type="molecule type" value="Genomic_DNA"/>
</dbReference>
<name>A0A835DFL7_TETSI</name>
<dbReference type="OrthoDB" id="1918704at2759"/>
<evidence type="ECO:0000313" key="2">
    <source>
        <dbReference type="Proteomes" id="UP000655225"/>
    </source>
</evidence>
<proteinExistence type="predicted"/>
<keyword evidence="2" id="KW-1185">Reference proteome</keyword>